<dbReference type="Pfam" id="PF00665">
    <property type="entry name" value="rve"/>
    <property type="match status" value="1"/>
</dbReference>
<dbReference type="Pfam" id="PF22483">
    <property type="entry name" value="Mu-transpos_C_2"/>
    <property type="match status" value="1"/>
</dbReference>
<dbReference type="EMBL" id="CP076723">
    <property type="protein sequence ID" value="QWV93872.1"/>
    <property type="molecule type" value="Genomic_DNA"/>
</dbReference>
<evidence type="ECO:0000313" key="4">
    <source>
        <dbReference type="EMBL" id="QWV94650.1"/>
    </source>
</evidence>
<dbReference type="PANTHER" id="PTHR35004:SF6">
    <property type="entry name" value="TRANSPOSASE"/>
    <property type="match status" value="1"/>
</dbReference>
<reference evidence="2 6" key="1">
    <citation type="submission" date="2021-06" db="EMBL/GenBank/DDBJ databases">
        <title>Gemonas diversity in paddy soil.</title>
        <authorList>
            <person name="Liu G."/>
        </authorList>
    </citation>
    <scope>NUCLEOTIDE SEQUENCE [LARGE SCALE GENOMIC DNA]</scope>
    <source>
        <strain evidence="2 6">RG10</strain>
    </source>
</reference>
<dbReference type="PANTHER" id="PTHR35004">
    <property type="entry name" value="TRANSPOSASE RV3428C-RELATED"/>
    <property type="match status" value="1"/>
</dbReference>
<dbReference type="PROSITE" id="PS50994">
    <property type="entry name" value="INTEGRASE"/>
    <property type="match status" value="1"/>
</dbReference>
<dbReference type="EMBL" id="CP076723">
    <property type="protein sequence ID" value="QWV93738.1"/>
    <property type="molecule type" value="Genomic_DNA"/>
</dbReference>
<evidence type="ECO:0000313" key="5">
    <source>
        <dbReference type="EMBL" id="QWV94878.1"/>
    </source>
</evidence>
<proteinExistence type="predicted"/>
<dbReference type="Proteomes" id="UP000683557">
    <property type="component" value="Chromosome"/>
</dbReference>
<sequence>MQDALQQTVMLEGTMVDRNKYGAIRELARLGTAKKEIARQLEVTVKTVRRALKKPQWEPYQRPKPTDTVLSQFDEWATSRAEEVNFNAAILFRELKEKGYTGGYEMVKLLVRPLREEFQQRVDAVMRFETGPGKQGQVDWGSAQVWLGDQRVRIHFFAMVLGYSRRLFARAYLDERLPTLLAAHQEAFAWFGGRPSELLYDNPKTIVTDHTASVLTLNTKFADFAGHFGFDPRLCRPHRPQTKGKIESGVKYIKGNFLPGRRFIDLDHLNRELEKWIVEVADVRIHGTTGCRPAERFSEEKLIDVNSVPPYRLETALTRKVARDCMITFGANRYSVPWRFAGQTVQIELWGDEIRILQGEEVIATHQKLVGTGKQRINPAHFQGLFTDRLEKKKEEPPRFDPWWKDEEVMIRDLDIYDHVANM</sequence>
<name>A0ABX8J607_9BACT</name>
<dbReference type="RefSeq" id="WP_216800482.1">
    <property type="nucleotide sequence ID" value="NZ_CP076723.1"/>
</dbReference>
<protein>
    <submittedName>
        <fullName evidence="2">IS21 family transposase</fullName>
    </submittedName>
</protein>
<evidence type="ECO:0000259" key="1">
    <source>
        <dbReference type="PROSITE" id="PS50994"/>
    </source>
</evidence>
<dbReference type="InterPro" id="IPR054353">
    <property type="entry name" value="IstA-like_C"/>
</dbReference>
<accession>A0ABX8J607</accession>
<keyword evidence="6" id="KW-1185">Reference proteome</keyword>
<evidence type="ECO:0000313" key="3">
    <source>
        <dbReference type="EMBL" id="QWV93872.1"/>
    </source>
</evidence>
<dbReference type="InterPro" id="IPR001584">
    <property type="entry name" value="Integrase_cat-core"/>
</dbReference>
<dbReference type="EMBL" id="CP076723">
    <property type="protein sequence ID" value="QWV94650.1"/>
    <property type="molecule type" value="Genomic_DNA"/>
</dbReference>
<evidence type="ECO:0000313" key="6">
    <source>
        <dbReference type="Proteomes" id="UP000683557"/>
    </source>
</evidence>
<organism evidence="2 6">
    <name type="scientific">Geomonas oryzisoli</name>
    <dbReference type="NCBI Taxonomy" id="2847992"/>
    <lineage>
        <taxon>Bacteria</taxon>
        <taxon>Pseudomonadati</taxon>
        <taxon>Thermodesulfobacteriota</taxon>
        <taxon>Desulfuromonadia</taxon>
        <taxon>Geobacterales</taxon>
        <taxon>Geobacteraceae</taxon>
        <taxon>Geomonas</taxon>
    </lineage>
</organism>
<evidence type="ECO:0000313" key="2">
    <source>
        <dbReference type="EMBL" id="QWV93738.1"/>
    </source>
</evidence>
<feature type="domain" description="Integrase catalytic" evidence="1">
    <location>
        <begin position="128"/>
        <end position="301"/>
    </location>
</feature>
<gene>
    <name evidence="2" type="primary">istA</name>
    <name evidence="2" type="ORF">KP004_00675</name>
    <name evidence="3" type="ORF">KP004_01365</name>
    <name evidence="4" type="ORF">KP004_05565</name>
    <name evidence="5" type="ORF">KP004_06790</name>
</gene>
<dbReference type="EMBL" id="CP076723">
    <property type="protein sequence ID" value="QWV94878.1"/>
    <property type="molecule type" value="Genomic_DNA"/>
</dbReference>
<dbReference type="NCBIfam" id="NF033546">
    <property type="entry name" value="transpos_IS21"/>
    <property type="match status" value="1"/>
</dbReference>